<organism evidence="2 3">
    <name type="scientific">Acaryochloris marina (strain MBIC 11017)</name>
    <dbReference type="NCBI Taxonomy" id="329726"/>
    <lineage>
        <taxon>Bacteria</taxon>
        <taxon>Bacillati</taxon>
        <taxon>Cyanobacteriota</taxon>
        <taxon>Cyanophyceae</taxon>
        <taxon>Acaryochloridales</taxon>
        <taxon>Acaryochloridaceae</taxon>
        <taxon>Acaryochloris</taxon>
    </lineage>
</organism>
<evidence type="ECO:0000313" key="2">
    <source>
        <dbReference type="EMBL" id="ABW26938.1"/>
    </source>
</evidence>
<dbReference type="RefSeq" id="WP_012162440.1">
    <property type="nucleotide sequence ID" value="NC_009925.1"/>
</dbReference>
<proteinExistence type="predicted"/>
<protein>
    <recommendedName>
        <fullName evidence="1">Microcin J25-processing protein McjB C-terminal domain-containing protein</fullName>
    </recommendedName>
</protein>
<feature type="domain" description="Microcin J25-processing protein McjB C-terminal" evidence="1">
    <location>
        <begin position="32"/>
        <end position="145"/>
    </location>
</feature>
<dbReference type="HOGENOM" id="CLU_129168_0_0_3"/>
<dbReference type="STRING" id="329726.AM1_1920"/>
<reference evidence="2 3" key="1">
    <citation type="journal article" date="2008" name="Proc. Natl. Acad. Sci. U.S.A.">
        <title>Niche adaptation and genome expansion in the chlorophyll d-producing cyanobacterium Acaryochloris marina.</title>
        <authorList>
            <person name="Swingley W.D."/>
            <person name="Chen M."/>
            <person name="Cheung P.C."/>
            <person name="Conrad A.L."/>
            <person name="Dejesa L.C."/>
            <person name="Hao J."/>
            <person name="Honchak B.M."/>
            <person name="Karbach L.E."/>
            <person name="Kurdoglu A."/>
            <person name="Lahiri S."/>
            <person name="Mastrian S.D."/>
            <person name="Miyashita H."/>
            <person name="Page L."/>
            <person name="Ramakrishna P."/>
            <person name="Satoh S."/>
            <person name="Sattley W.M."/>
            <person name="Shimada Y."/>
            <person name="Taylor H.L."/>
            <person name="Tomo T."/>
            <person name="Tsuchiya T."/>
            <person name="Wang Z.T."/>
            <person name="Raymond J."/>
            <person name="Mimuro M."/>
            <person name="Blankenship R.E."/>
            <person name="Touchman J.W."/>
        </authorList>
    </citation>
    <scope>NUCLEOTIDE SEQUENCE [LARGE SCALE GENOMIC DNA]</scope>
    <source>
        <strain evidence="3">MBIC 11017</strain>
    </source>
</reference>
<accession>B0CEH2</accession>
<keyword evidence="3" id="KW-1185">Reference proteome</keyword>
<dbReference type="OrthoDB" id="466469at2"/>
<gene>
    <name evidence="2" type="ordered locus">AM1_1920</name>
</gene>
<dbReference type="InterPro" id="IPR053521">
    <property type="entry name" value="McjB-like"/>
</dbReference>
<sequence length="152" mass="17448">MSPLLKFLRLQSCDRTLLIKTYVLLGLVRLGLWLLPFKILQKWLANFHNPPAYYQTPTLRKISRRTVGKVIWAVNTSSRFMPGHVKCLARALVTQVLICRRGYEPELKIGVAKAEDHSLEAHAWVELQGQVIMGFVKDLSRFTPMPSFESKI</sequence>
<dbReference type="EMBL" id="CP000828">
    <property type="protein sequence ID" value="ABW26938.1"/>
    <property type="molecule type" value="Genomic_DNA"/>
</dbReference>
<dbReference type="AlphaFoldDB" id="B0CEH2"/>
<dbReference type="Proteomes" id="UP000000268">
    <property type="component" value="Chromosome"/>
</dbReference>
<dbReference type="NCBIfam" id="NF033537">
    <property type="entry name" value="lasso_biosyn_B2"/>
    <property type="match status" value="1"/>
</dbReference>
<dbReference type="KEGG" id="amr:AM1_1920"/>
<dbReference type="InterPro" id="IPR032708">
    <property type="entry name" value="McjB_C"/>
</dbReference>
<evidence type="ECO:0000259" key="1">
    <source>
        <dbReference type="Pfam" id="PF13471"/>
    </source>
</evidence>
<dbReference type="eggNOG" id="ENOG503355J">
    <property type="taxonomic scope" value="Bacteria"/>
</dbReference>
<name>B0CEH2_ACAM1</name>
<evidence type="ECO:0000313" key="3">
    <source>
        <dbReference type="Proteomes" id="UP000000268"/>
    </source>
</evidence>
<dbReference type="Pfam" id="PF13471">
    <property type="entry name" value="Transglut_core3"/>
    <property type="match status" value="1"/>
</dbReference>